<dbReference type="Pfam" id="PF06041">
    <property type="entry name" value="DUF924"/>
    <property type="match status" value="1"/>
</dbReference>
<keyword evidence="2" id="KW-1185">Reference proteome</keyword>
<dbReference type="Gene3D" id="1.20.58.320">
    <property type="entry name" value="TPR-like"/>
    <property type="match status" value="1"/>
</dbReference>
<dbReference type="STRING" id="440168.SAMN04487974_11037"/>
<dbReference type="OrthoDB" id="7593450at2"/>
<protein>
    <submittedName>
        <fullName evidence="1">Uncharacterized conserved protein, DUF924 family</fullName>
    </submittedName>
</protein>
<dbReference type="InterPro" id="IPR011990">
    <property type="entry name" value="TPR-like_helical_dom_sf"/>
</dbReference>
<name>A0A1G7XP02_9HYPH</name>
<proteinExistence type="predicted"/>
<evidence type="ECO:0000313" key="1">
    <source>
        <dbReference type="EMBL" id="SDG85927.1"/>
    </source>
</evidence>
<organism evidence="1 2">
    <name type="scientific">Pelagibacterium luteolum</name>
    <dbReference type="NCBI Taxonomy" id="440168"/>
    <lineage>
        <taxon>Bacteria</taxon>
        <taxon>Pseudomonadati</taxon>
        <taxon>Pseudomonadota</taxon>
        <taxon>Alphaproteobacteria</taxon>
        <taxon>Hyphomicrobiales</taxon>
        <taxon>Devosiaceae</taxon>
        <taxon>Pelagibacterium</taxon>
    </lineage>
</organism>
<reference evidence="1 2" key="1">
    <citation type="submission" date="2016-10" db="EMBL/GenBank/DDBJ databases">
        <authorList>
            <person name="de Groot N.N."/>
        </authorList>
    </citation>
    <scope>NUCLEOTIDE SEQUENCE [LARGE SCALE GENOMIC DNA]</scope>
    <source>
        <strain evidence="1 2">CGMCC 1.10267</strain>
    </source>
</reference>
<dbReference type="SUPFAM" id="SSF48452">
    <property type="entry name" value="TPR-like"/>
    <property type="match status" value="1"/>
</dbReference>
<dbReference type="Proteomes" id="UP000199495">
    <property type="component" value="Unassembled WGS sequence"/>
</dbReference>
<dbReference type="AlphaFoldDB" id="A0A1G7XP02"/>
<dbReference type="RefSeq" id="WP_090597472.1">
    <property type="nucleotide sequence ID" value="NZ_FNCS01000010.1"/>
</dbReference>
<gene>
    <name evidence="1" type="ORF">SAMN04487974_11037</name>
</gene>
<dbReference type="InterPro" id="IPR010323">
    <property type="entry name" value="DUF924"/>
</dbReference>
<dbReference type="EMBL" id="FNCS01000010">
    <property type="protein sequence ID" value="SDG85927.1"/>
    <property type="molecule type" value="Genomic_DNA"/>
</dbReference>
<sequence length="180" mass="20649">MQPSEVLDFWFVEHGAEDWYSGDPEFDARCSARLSDIHAKAIKSELWAWRETVKGRLAELILLDQLSRQLFRGEARAFASDTMALALAQEVVAQGLDAHLSDDEKLFVYMPYQHSESLIVQDESVRLFKTLKSDEYLPYAIEHHETIARFGRFPFRNAALGRTSTPEEVAYMAERDGKAY</sequence>
<dbReference type="Gene3D" id="1.25.40.10">
    <property type="entry name" value="Tetratricopeptide repeat domain"/>
    <property type="match status" value="1"/>
</dbReference>
<evidence type="ECO:0000313" key="2">
    <source>
        <dbReference type="Proteomes" id="UP000199495"/>
    </source>
</evidence>
<accession>A0A1G7XP02</accession>